<dbReference type="InterPro" id="IPR050445">
    <property type="entry name" value="Bact_polysacc_biosynth/exp"/>
</dbReference>
<keyword evidence="3" id="KW-0472">Membrane</keyword>
<evidence type="ECO:0000256" key="1">
    <source>
        <dbReference type="SAM" id="Coils"/>
    </source>
</evidence>
<dbReference type="KEGG" id="mno:Mnod_2049"/>
<gene>
    <name evidence="4" type="ordered locus">Mnod_2049</name>
</gene>
<protein>
    <submittedName>
        <fullName evidence="4">Capsule polysaccharide export protein-like protein</fullName>
    </submittedName>
</protein>
<dbReference type="OrthoDB" id="7800844at2"/>
<sequence length="413" mass="46366">MTVDARNPTGQPLNPAERSRLVSESLRQMARVSRYNDPRQQLREARALRRRDFITPILFVALVVLPCLIGLAVFGFYLSDRYVTEVNFAIRPAFGATEATHNKDGGGAAGNLNQMIAQDTHLASEYITSRQMVEAIERQLPLREMFSRDSIDWFSRFDPDRSIEKLVRYWRSRVAVKVEGTSGIISVTVNAFDPHDSVAISKAILTESERRMNELTAKARQDALAESDHALQRAEGRLTELQIVEWGLRNRAGVLDAQKTNEANVKMIAQVREQRINLAVKLALLQRDLKDNARSIQDLKAQIAQLDATIAGLESEATTQDPSQHKVLADALTRFEQLNVDRKNAQTFYGLVIAARERARMIADRQIEFFTVVVEPSLPQSPQLPRRALWIGVVVAGSALAFGLSIMLRMHLA</sequence>
<dbReference type="GO" id="GO:0005886">
    <property type="term" value="C:plasma membrane"/>
    <property type="evidence" value="ECO:0007669"/>
    <property type="project" value="TreeGrafter"/>
</dbReference>
<dbReference type="STRING" id="460265.Mnod_2049"/>
<proteinExistence type="predicted"/>
<keyword evidence="1" id="KW-0175">Coiled coil</keyword>
<accession>B8ITE8</accession>
<dbReference type="GO" id="GO:0004713">
    <property type="term" value="F:protein tyrosine kinase activity"/>
    <property type="evidence" value="ECO:0007669"/>
    <property type="project" value="TreeGrafter"/>
</dbReference>
<feature type="transmembrane region" description="Helical" evidence="3">
    <location>
        <begin position="388"/>
        <end position="408"/>
    </location>
</feature>
<name>B8ITE8_METNO</name>
<evidence type="ECO:0000313" key="5">
    <source>
        <dbReference type="Proteomes" id="UP000008207"/>
    </source>
</evidence>
<feature type="transmembrane region" description="Helical" evidence="3">
    <location>
        <begin position="53"/>
        <end position="78"/>
    </location>
</feature>
<evidence type="ECO:0000313" key="4">
    <source>
        <dbReference type="EMBL" id="ACL57034.1"/>
    </source>
</evidence>
<keyword evidence="3" id="KW-0812">Transmembrane</keyword>
<dbReference type="eggNOG" id="COG3524">
    <property type="taxonomic scope" value="Bacteria"/>
</dbReference>
<keyword evidence="5" id="KW-1185">Reference proteome</keyword>
<organism evidence="4 5">
    <name type="scientific">Methylobacterium nodulans (strain LMG 21967 / CNCM I-2342 / ORS 2060)</name>
    <dbReference type="NCBI Taxonomy" id="460265"/>
    <lineage>
        <taxon>Bacteria</taxon>
        <taxon>Pseudomonadati</taxon>
        <taxon>Pseudomonadota</taxon>
        <taxon>Alphaproteobacteria</taxon>
        <taxon>Hyphomicrobiales</taxon>
        <taxon>Methylobacteriaceae</taxon>
        <taxon>Methylobacterium</taxon>
    </lineage>
</organism>
<dbReference type="Proteomes" id="UP000008207">
    <property type="component" value="Chromosome"/>
</dbReference>
<dbReference type="AlphaFoldDB" id="B8ITE8"/>
<keyword evidence="3" id="KW-1133">Transmembrane helix</keyword>
<feature type="region of interest" description="Disordered" evidence="2">
    <location>
        <begin position="1"/>
        <end position="20"/>
    </location>
</feature>
<evidence type="ECO:0000256" key="3">
    <source>
        <dbReference type="SAM" id="Phobius"/>
    </source>
</evidence>
<reference evidence="4 5" key="1">
    <citation type="submission" date="2009-01" db="EMBL/GenBank/DDBJ databases">
        <title>Complete sequence of chromosome of Methylobacterium nodulans ORS 2060.</title>
        <authorList>
            <consortium name="US DOE Joint Genome Institute"/>
            <person name="Lucas S."/>
            <person name="Copeland A."/>
            <person name="Lapidus A."/>
            <person name="Glavina del Rio T."/>
            <person name="Dalin E."/>
            <person name="Tice H."/>
            <person name="Bruce D."/>
            <person name="Goodwin L."/>
            <person name="Pitluck S."/>
            <person name="Sims D."/>
            <person name="Brettin T."/>
            <person name="Detter J.C."/>
            <person name="Han C."/>
            <person name="Larimer F."/>
            <person name="Land M."/>
            <person name="Hauser L."/>
            <person name="Kyrpides N."/>
            <person name="Ivanova N."/>
            <person name="Marx C.J."/>
            <person name="Richardson P."/>
        </authorList>
    </citation>
    <scope>NUCLEOTIDE SEQUENCE [LARGE SCALE GENOMIC DNA]</scope>
    <source>
        <strain evidence="5">LMG 21967 / CNCM I-2342 / ORS 2060</strain>
    </source>
</reference>
<dbReference type="HOGENOM" id="CLU_027864_0_0_5"/>
<evidence type="ECO:0000256" key="2">
    <source>
        <dbReference type="SAM" id="MobiDB-lite"/>
    </source>
</evidence>
<dbReference type="PANTHER" id="PTHR32309">
    <property type="entry name" value="TYROSINE-PROTEIN KINASE"/>
    <property type="match status" value="1"/>
</dbReference>
<feature type="coiled-coil region" evidence="1">
    <location>
        <begin position="282"/>
        <end position="316"/>
    </location>
</feature>
<dbReference type="PANTHER" id="PTHR32309:SF13">
    <property type="entry name" value="FERRIC ENTEROBACTIN TRANSPORT PROTEIN FEPE"/>
    <property type="match status" value="1"/>
</dbReference>
<dbReference type="RefSeq" id="WP_015928722.1">
    <property type="nucleotide sequence ID" value="NC_011894.1"/>
</dbReference>
<dbReference type="EMBL" id="CP001349">
    <property type="protein sequence ID" value="ACL57034.1"/>
    <property type="molecule type" value="Genomic_DNA"/>
</dbReference>